<evidence type="ECO:0000256" key="2">
    <source>
        <dbReference type="PROSITE-ProRule" id="PRU00059"/>
    </source>
</evidence>
<dbReference type="Proteomes" id="UP001359485">
    <property type="component" value="Unassembled WGS sequence"/>
</dbReference>
<gene>
    <name evidence="5" type="ORF">RUM44_010401</name>
</gene>
<feature type="region of interest" description="Disordered" evidence="3">
    <location>
        <begin position="268"/>
        <end position="287"/>
    </location>
</feature>
<dbReference type="InterPro" id="IPR058698">
    <property type="entry name" value="CUB_metazoa"/>
</dbReference>
<dbReference type="SUPFAM" id="SSF49854">
    <property type="entry name" value="Spermadhesin, CUB domain"/>
    <property type="match status" value="1"/>
</dbReference>
<keyword evidence="1" id="KW-1015">Disulfide bond</keyword>
<dbReference type="PANTHER" id="PTHR33236:SF4">
    <property type="entry name" value="CUB DOMAIN-CONTAINING PROTEIN"/>
    <property type="match status" value="1"/>
</dbReference>
<evidence type="ECO:0000259" key="4">
    <source>
        <dbReference type="PROSITE" id="PS01180"/>
    </source>
</evidence>
<dbReference type="Pfam" id="PF00431">
    <property type="entry name" value="CUB"/>
    <property type="match status" value="1"/>
</dbReference>
<accession>A0ABR1AVF4</accession>
<sequence>MDRHEPYEPLPPHPSNKIKSFYTAIVPSVGTDPCTTPQTLNSISASCGQTATNNVTYFVNPDFPSLSSQAGVCEITVKKLVPQISQLRLDFIHFTIGQPNRKTGICEKDVMQVESSTNIEFTVCGINNGQHVYIDVEDTTDPIKIVMNLTKESYDRIWEIKDRKLVPQCKVLFLKNCIVDWAWDAEKAIRGLPVKNKITQIEFQKKAPPGCLQYFTKPKGVIQTMNFAENGRHLANQDYTICVRQDDGICSILYEPCDENSFKIGPPMSSGQDLSDGSGYGAIESSDSTDECTDKILMPCDSEEFITVQYDTYPGG</sequence>
<comment type="caution">
    <text evidence="5">The sequence shown here is derived from an EMBL/GenBank/DDBJ whole genome shotgun (WGS) entry which is preliminary data.</text>
</comment>
<dbReference type="PROSITE" id="PS01180">
    <property type="entry name" value="CUB"/>
    <property type="match status" value="1"/>
</dbReference>
<protein>
    <recommendedName>
        <fullName evidence="4">CUB domain-containing protein</fullName>
    </recommendedName>
</protein>
<dbReference type="InterPro" id="IPR035914">
    <property type="entry name" value="Sperma_CUB_dom_sf"/>
</dbReference>
<evidence type="ECO:0000313" key="5">
    <source>
        <dbReference type="EMBL" id="KAK6627919.1"/>
    </source>
</evidence>
<comment type="caution">
    <text evidence="2">Lacks conserved residue(s) required for the propagation of feature annotation.</text>
</comment>
<reference evidence="5 6" key="1">
    <citation type="submission" date="2023-09" db="EMBL/GenBank/DDBJ databases">
        <title>Genomes of two closely related lineages of the louse Polyplax serrata with different host specificities.</title>
        <authorList>
            <person name="Martinu J."/>
            <person name="Tarabai H."/>
            <person name="Stefka J."/>
            <person name="Hypsa V."/>
        </authorList>
    </citation>
    <scope>NUCLEOTIDE SEQUENCE [LARGE SCALE GENOMIC DNA]</scope>
    <source>
        <strain evidence="5">98ZLc_SE</strain>
    </source>
</reference>
<organism evidence="5 6">
    <name type="scientific">Polyplax serrata</name>
    <name type="common">Common mouse louse</name>
    <dbReference type="NCBI Taxonomy" id="468196"/>
    <lineage>
        <taxon>Eukaryota</taxon>
        <taxon>Metazoa</taxon>
        <taxon>Ecdysozoa</taxon>
        <taxon>Arthropoda</taxon>
        <taxon>Hexapoda</taxon>
        <taxon>Insecta</taxon>
        <taxon>Pterygota</taxon>
        <taxon>Neoptera</taxon>
        <taxon>Paraneoptera</taxon>
        <taxon>Psocodea</taxon>
        <taxon>Troctomorpha</taxon>
        <taxon>Phthiraptera</taxon>
        <taxon>Anoplura</taxon>
        <taxon>Polyplacidae</taxon>
        <taxon>Polyplax</taxon>
    </lineage>
</organism>
<name>A0ABR1AVF4_POLSC</name>
<dbReference type="Gene3D" id="2.60.120.290">
    <property type="entry name" value="Spermadhesin, CUB domain"/>
    <property type="match status" value="1"/>
</dbReference>
<evidence type="ECO:0000256" key="1">
    <source>
        <dbReference type="ARBA" id="ARBA00023157"/>
    </source>
</evidence>
<dbReference type="InterPro" id="IPR000859">
    <property type="entry name" value="CUB_dom"/>
</dbReference>
<feature type="domain" description="CUB" evidence="4">
    <location>
        <begin position="47"/>
        <end position="125"/>
    </location>
</feature>
<evidence type="ECO:0000313" key="6">
    <source>
        <dbReference type="Proteomes" id="UP001359485"/>
    </source>
</evidence>
<proteinExistence type="predicted"/>
<dbReference type="EMBL" id="JAWJWF010000045">
    <property type="protein sequence ID" value="KAK6627919.1"/>
    <property type="molecule type" value="Genomic_DNA"/>
</dbReference>
<dbReference type="Pfam" id="PF26080">
    <property type="entry name" value="CUB_animal"/>
    <property type="match status" value="1"/>
</dbReference>
<keyword evidence="6" id="KW-1185">Reference proteome</keyword>
<evidence type="ECO:0000256" key="3">
    <source>
        <dbReference type="SAM" id="MobiDB-lite"/>
    </source>
</evidence>
<dbReference type="PANTHER" id="PTHR33236">
    <property type="entry name" value="INTRAFLAGELLAR TRANSPORT PROTEIN 122 FAMILY PROTEIN-RELATED"/>
    <property type="match status" value="1"/>
</dbReference>